<evidence type="ECO:0000313" key="2">
    <source>
        <dbReference type="Proteomes" id="UP000828941"/>
    </source>
</evidence>
<accession>A0ACB9PL65</accession>
<proteinExistence type="predicted"/>
<protein>
    <submittedName>
        <fullName evidence="1">Uncharacterized protein</fullName>
    </submittedName>
</protein>
<keyword evidence="2" id="KW-1185">Reference proteome</keyword>
<comment type="caution">
    <text evidence="1">The sequence shown here is derived from an EMBL/GenBank/DDBJ whole genome shotgun (WGS) entry which is preliminary data.</text>
</comment>
<dbReference type="Proteomes" id="UP000828941">
    <property type="component" value="Chromosome 4"/>
</dbReference>
<gene>
    <name evidence="1" type="ORF">L6164_009819</name>
</gene>
<evidence type="ECO:0000313" key="1">
    <source>
        <dbReference type="EMBL" id="KAI4349196.1"/>
    </source>
</evidence>
<dbReference type="EMBL" id="CM039429">
    <property type="protein sequence ID" value="KAI4349196.1"/>
    <property type="molecule type" value="Genomic_DNA"/>
</dbReference>
<organism evidence="1 2">
    <name type="scientific">Bauhinia variegata</name>
    <name type="common">Purple orchid tree</name>
    <name type="synonym">Phanera variegata</name>
    <dbReference type="NCBI Taxonomy" id="167791"/>
    <lineage>
        <taxon>Eukaryota</taxon>
        <taxon>Viridiplantae</taxon>
        <taxon>Streptophyta</taxon>
        <taxon>Embryophyta</taxon>
        <taxon>Tracheophyta</taxon>
        <taxon>Spermatophyta</taxon>
        <taxon>Magnoliopsida</taxon>
        <taxon>eudicotyledons</taxon>
        <taxon>Gunneridae</taxon>
        <taxon>Pentapetalae</taxon>
        <taxon>rosids</taxon>
        <taxon>fabids</taxon>
        <taxon>Fabales</taxon>
        <taxon>Fabaceae</taxon>
        <taxon>Cercidoideae</taxon>
        <taxon>Cercideae</taxon>
        <taxon>Bauhiniinae</taxon>
        <taxon>Bauhinia</taxon>
    </lineage>
</organism>
<sequence>MEVSQRNRDVQDRRLSIIDVSSADDSLIDPISGNSEDHQHPENQEHAELLYTPNSKQFMDAANKLEEWEQAPQPNESLEIDKTKKKSKFNLRKSLAWDSAFFTSAGVLDPEELSSIIEGVEKDEKPALPGIQEDAYKHERHALPGIQEVYIDERHALPGIQEDVYKSCDSISTLESDSLTLESIEADLFEDIRASIQKSSKKSNAPNGNSEVPSEIVKIQTGESLKKVGMASRTKIKMKASLVSKNPNASLQESGKMTKNPISPQVSQKLAARRVESSILRQSKEVGKGSPISTISVKRASLSNRHIRSEKDTEKRITSVSSVSKTSVVCGSRGIVPKPTLSSKSSSDSSVTTKTKSATSTSSGSKASDNISKCHNSLKRKGAGTVKPPTSGSAIRTPSRIASGNKTESANISLSGLMSVTNLSSSVSPASSISDWSSESSSTSIAKLRSSSSRTSLDSSSYRTVSSDVDTSEDSNSQNLPPPPMKPSGLRLPSPKIGYFDGMKSLVRTPRGVLQLHSIVSRGLPKHGTGSVSPSEVQNKVKVGKLQPARSVMSIEDTEPNNQKTSCQIPLHGSSYVNLQNVKNSSEVPVDVENKMLHKTDPGNLKANGTWTGGNVGIHDHDPCSTENYGSLDISMDKEVLNISTDKVSPEDNKRRHLEKAKAALTDGDHDTSFSSATDNVEDTSFRAVEKAPIHCQLDVINDLHPIKGANNQEDHRGDQVDCLSRQFGYMDITLESQKRMHGDSLSFSQDGFSFQENSHALELRRNELLACPNVEESLNGSVTPCSSLSPASFDMTTYTRKPFAPKDSFCNMNGLFSVFTESTVSEVKTSYLPLPERIVKKHN</sequence>
<reference evidence="1 2" key="1">
    <citation type="journal article" date="2022" name="DNA Res.">
        <title>Chromosomal-level genome assembly of the orchid tree Bauhinia variegata (Leguminosae; Cercidoideae) supports the allotetraploid origin hypothesis of Bauhinia.</title>
        <authorList>
            <person name="Zhong Y."/>
            <person name="Chen Y."/>
            <person name="Zheng D."/>
            <person name="Pang J."/>
            <person name="Liu Y."/>
            <person name="Luo S."/>
            <person name="Meng S."/>
            <person name="Qian L."/>
            <person name="Wei D."/>
            <person name="Dai S."/>
            <person name="Zhou R."/>
        </authorList>
    </citation>
    <scope>NUCLEOTIDE SEQUENCE [LARGE SCALE GENOMIC DNA]</scope>
    <source>
        <strain evidence="1">BV-YZ2020</strain>
    </source>
</reference>
<name>A0ACB9PL65_BAUVA</name>